<evidence type="ECO:0000256" key="7">
    <source>
        <dbReference type="ARBA" id="ARBA00022430"/>
    </source>
</evidence>
<keyword evidence="10" id="KW-0100">Branched-chain amino acid biosynthesis</keyword>
<dbReference type="PANTHER" id="PTHR43345:SF5">
    <property type="entry name" value="3-ISOPROPYLMALATE DEHYDRATASE SMALL SUBUNIT"/>
    <property type="match status" value="1"/>
</dbReference>
<dbReference type="EC" id="4.2.1.33" evidence="6"/>
<comment type="function">
    <text evidence="2">Catalyzes the isomerization between 2-isopropylmalate and 3-isopropylmalate, via the formation of 2-isopropylmaleate.</text>
</comment>
<keyword evidence="8" id="KW-0028">Amino-acid biosynthesis</keyword>
<evidence type="ECO:0000256" key="5">
    <source>
        <dbReference type="ARBA" id="ARBA00011271"/>
    </source>
</evidence>
<evidence type="ECO:0000313" key="15">
    <source>
        <dbReference type="Proteomes" id="UP000001422"/>
    </source>
</evidence>
<evidence type="ECO:0000256" key="10">
    <source>
        <dbReference type="ARBA" id="ARBA00023304"/>
    </source>
</evidence>
<reference evidence="14 15" key="1">
    <citation type="journal article" date="2003" name="Nature">
        <title>The genome of a motile marine Synechococcus.</title>
        <authorList>
            <person name="Palenik B."/>
            <person name="Brahamsha B."/>
            <person name="Larimer F."/>
            <person name="Land M."/>
            <person name="Hauser L."/>
            <person name="Chain P."/>
            <person name="Lamerdin J."/>
            <person name="Regala W."/>
            <person name="Allen E.A."/>
            <person name="McCarren J."/>
            <person name="Paulsen I."/>
            <person name="Dufresne A."/>
            <person name="Partensky F."/>
            <person name="Webb E."/>
            <person name="Waterbury J."/>
        </authorList>
    </citation>
    <scope>NUCLEOTIDE SEQUENCE [LARGE SCALE GENOMIC DNA]</scope>
    <source>
        <strain evidence="14 15">WH8102</strain>
    </source>
</reference>
<dbReference type="PANTHER" id="PTHR43345">
    <property type="entry name" value="3-ISOPROPYLMALATE DEHYDRATASE SMALL SUBUNIT 2-RELATED-RELATED"/>
    <property type="match status" value="1"/>
</dbReference>
<dbReference type="Pfam" id="PF00694">
    <property type="entry name" value="Aconitase_C"/>
    <property type="match status" value="1"/>
</dbReference>
<comment type="subunit">
    <text evidence="5">Heterodimer of LeuC and LeuD.</text>
</comment>
<dbReference type="CDD" id="cd01577">
    <property type="entry name" value="IPMI_Swivel"/>
    <property type="match status" value="1"/>
</dbReference>
<comment type="pathway">
    <text evidence="3">Amino-acid biosynthesis; L-leucine biosynthesis; L-leucine from 3-methyl-2-oxobutanoate: step 2/4.</text>
</comment>
<dbReference type="InterPro" id="IPR033940">
    <property type="entry name" value="IPMI_Swivel"/>
</dbReference>
<evidence type="ECO:0000256" key="2">
    <source>
        <dbReference type="ARBA" id="ARBA00002695"/>
    </source>
</evidence>
<dbReference type="AlphaFoldDB" id="Q7U9J3"/>
<keyword evidence="9 14" id="KW-0456">Lyase</keyword>
<dbReference type="InterPro" id="IPR015928">
    <property type="entry name" value="Aconitase/3IPM_dehydase_swvl"/>
</dbReference>
<dbReference type="eggNOG" id="COG0066">
    <property type="taxonomic scope" value="Bacteria"/>
</dbReference>
<dbReference type="Proteomes" id="UP000001422">
    <property type="component" value="Chromosome"/>
</dbReference>
<dbReference type="InterPro" id="IPR000573">
    <property type="entry name" value="AconitaseA/IPMdHydase_ssu_swvl"/>
</dbReference>
<dbReference type="HOGENOM" id="CLU_081378_0_0_3"/>
<dbReference type="GO" id="GO:0009098">
    <property type="term" value="P:L-leucine biosynthetic process"/>
    <property type="evidence" value="ECO:0007669"/>
    <property type="project" value="UniProtKB-KW"/>
</dbReference>
<dbReference type="NCBIfam" id="NF002458">
    <property type="entry name" value="PRK01641.1"/>
    <property type="match status" value="1"/>
</dbReference>
<accession>Q7U9J3</accession>
<proteinExistence type="inferred from homology"/>
<keyword evidence="7" id="KW-0432">Leucine biosynthesis</keyword>
<evidence type="ECO:0000256" key="6">
    <source>
        <dbReference type="ARBA" id="ARBA00011998"/>
    </source>
</evidence>
<evidence type="ECO:0000256" key="4">
    <source>
        <dbReference type="ARBA" id="ARBA00009845"/>
    </source>
</evidence>
<evidence type="ECO:0000256" key="3">
    <source>
        <dbReference type="ARBA" id="ARBA00004729"/>
    </source>
</evidence>
<evidence type="ECO:0000313" key="14">
    <source>
        <dbReference type="EMBL" id="CAE06778.1"/>
    </source>
</evidence>
<gene>
    <name evidence="14" type="primary">leuD</name>
    <name evidence="14" type="ordered locus">SYNW0263</name>
</gene>
<evidence type="ECO:0000256" key="11">
    <source>
        <dbReference type="ARBA" id="ARBA00031631"/>
    </source>
</evidence>
<dbReference type="STRING" id="84588.SYNW0263"/>
<dbReference type="KEGG" id="syw:SYNW0263"/>
<evidence type="ECO:0000256" key="8">
    <source>
        <dbReference type="ARBA" id="ARBA00022605"/>
    </source>
</evidence>
<dbReference type="Gene3D" id="3.20.19.10">
    <property type="entry name" value="Aconitase, domain 4"/>
    <property type="match status" value="1"/>
</dbReference>
<protein>
    <recommendedName>
        <fullName evidence="6">3-isopropylmalate dehydratase</fullName>
        <ecNumber evidence="6">4.2.1.33</ecNumber>
    </recommendedName>
    <alternativeName>
        <fullName evidence="11">Alpha-IPM isomerase</fullName>
    </alternativeName>
    <alternativeName>
        <fullName evidence="12">Isopropylmalate isomerase</fullName>
    </alternativeName>
</protein>
<dbReference type="EMBL" id="BX569689">
    <property type="protein sequence ID" value="CAE06778.1"/>
    <property type="molecule type" value="Genomic_DNA"/>
</dbReference>
<evidence type="ECO:0000256" key="12">
    <source>
        <dbReference type="ARBA" id="ARBA00033368"/>
    </source>
</evidence>
<evidence type="ECO:0000256" key="1">
    <source>
        <dbReference type="ARBA" id="ARBA00000491"/>
    </source>
</evidence>
<dbReference type="RefSeq" id="WP_011127139.1">
    <property type="nucleotide sequence ID" value="NC_005070.1"/>
</dbReference>
<name>Q7U9J3_PARMW</name>
<comment type="catalytic activity">
    <reaction evidence="1">
        <text>(2R,3S)-3-isopropylmalate = (2S)-2-isopropylmalate</text>
        <dbReference type="Rhea" id="RHEA:32287"/>
        <dbReference type="ChEBI" id="CHEBI:1178"/>
        <dbReference type="ChEBI" id="CHEBI:35121"/>
        <dbReference type="EC" id="4.2.1.33"/>
    </reaction>
</comment>
<comment type="similarity">
    <text evidence="4">Belongs to the LeuD family. LeuD type 1 subfamily.</text>
</comment>
<dbReference type="SUPFAM" id="SSF52016">
    <property type="entry name" value="LeuD/IlvD-like"/>
    <property type="match status" value="1"/>
</dbReference>
<dbReference type="GO" id="GO:0003861">
    <property type="term" value="F:3-isopropylmalate dehydratase activity"/>
    <property type="evidence" value="ECO:0007669"/>
    <property type="project" value="UniProtKB-EC"/>
</dbReference>
<sequence>MSSFPSGPVSQVVGRALVVSGEDIDTDRIIPARFLKCVSFDALGDQVFADDRREREGEHPFDQARFQGASVLVVNGNFGCGSSREHAPQALMRWGIRAVVGVSFAEIFYGNCLALGIPCATASAAEVEAIQRQVHDRPDQTWSLDLKAEQLTSADQQWSVAVDEGPRQMLLSGRWDATSQLLAHGPEVQQLMEALPYINGFSNV</sequence>
<organism evidence="14 15">
    <name type="scientific">Parasynechococcus marenigrum (strain WH8102)</name>
    <dbReference type="NCBI Taxonomy" id="84588"/>
    <lineage>
        <taxon>Bacteria</taxon>
        <taxon>Bacillati</taxon>
        <taxon>Cyanobacteriota</taxon>
        <taxon>Cyanophyceae</taxon>
        <taxon>Synechococcales</taxon>
        <taxon>Prochlorococcaceae</taxon>
        <taxon>Parasynechococcus</taxon>
        <taxon>Parasynechococcus marenigrum</taxon>
    </lineage>
</organism>
<feature type="domain" description="Aconitase A/isopropylmalate dehydratase small subunit swivel" evidence="13">
    <location>
        <begin position="19"/>
        <end position="116"/>
    </location>
</feature>
<keyword evidence="15" id="KW-1185">Reference proteome</keyword>
<evidence type="ECO:0000259" key="13">
    <source>
        <dbReference type="Pfam" id="PF00694"/>
    </source>
</evidence>
<dbReference type="InterPro" id="IPR050075">
    <property type="entry name" value="LeuD"/>
</dbReference>
<evidence type="ECO:0000256" key="9">
    <source>
        <dbReference type="ARBA" id="ARBA00023239"/>
    </source>
</evidence>